<dbReference type="PATRIC" id="fig|1435988.3.peg.3378"/>
<feature type="region of interest" description="Disordered" evidence="1">
    <location>
        <begin position="340"/>
        <end position="383"/>
    </location>
</feature>
<evidence type="ECO:0000256" key="1">
    <source>
        <dbReference type="SAM" id="MobiDB-lite"/>
    </source>
</evidence>
<dbReference type="InterPro" id="IPR038610">
    <property type="entry name" value="FliK-like_C_sf"/>
</dbReference>
<dbReference type="AlphaFoldDB" id="A3FIL3"/>
<dbReference type="PANTHER" id="PTHR37533:SF2">
    <property type="entry name" value="FLAGELLAR HOOK-LENGTH CONTROL PROTEIN"/>
    <property type="match status" value="1"/>
</dbReference>
<dbReference type="InterPro" id="IPR052563">
    <property type="entry name" value="FliK"/>
</dbReference>
<dbReference type="InterPro" id="IPR021136">
    <property type="entry name" value="Flagellar_hook_control-like_C"/>
</dbReference>
<feature type="compositionally biased region" description="Basic and acidic residues" evidence="1">
    <location>
        <begin position="373"/>
        <end position="383"/>
    </location>
</feature>
<feature type="compositionally biased region" description="Low complexity" evidence="1">
    <location>
        <begin position="175"/>
        <end position="196"/>
    </location>
</feature>
<accession>A3FIL3</accession>
<feature type="compositionally biased region" description="Basic and acidic residues" evidence="1">
    <location>
        <begin position="145"/>
        <end position="166"/>
    </location>
</feature>
<evidence type="ECO:0000313" key="5">
    <source>
        <dbReference type="Proteomes" id="UP000030475"/>
    </source>
</evidence>
<dbReference type="PANTHER" id="PTHR37533">
    <property type="entry name" value="FLAGELLAR HOOK-LENGTH CONTROL PROTEIN"/>
    <property type="match status" value="1"/>
</dbReference>
<dbReference type="Proteomes" id="UP000030475">
    <property type="component" value="Unassembled WGS sequence"/>
</dbReference>
<feature type="compositionally biased region" description="Low complexity" evidence="1">
    <location>
        <begin position="205"/>
        <end position="228"/>
    </location>
</feature>
<evidence type="ECO:0000313" key="3">
    <source>
        <dbReference type="EMBL" id="ABN48697.1"/>
    </source>
</evidence>
<feature type="region of interest" description="Disordered" evidence="1">
    <location>
        <begin position="78"/>
        <end position="98"/>
    </location>
</feature>
<dbReference type="Gene3D" id="3.30.750.140">
    <property type="match status" value="1"/>
</dbReference>
<evidence type="ECO:0000313" key="4">
    <source>
        <dbReference type="EMBL" id="KGX11121.1"/>
    </source>
</evidence>
<feature type="compositionally biased region" description="Basic and acidic residues" evidence="1">
    <location>
        <begin position="344"/>
        <end position="359"/>
    </location>
</feature>
<keyword evidence="3" id="KW-0966">Cell projection</keyword>
<reference evidence="4 5" key="2">
    <citation type="submission" date="2014-08" db="EMBL/GenBank/DDBJ databases">
        <authorList>
            <person name="Bunnell A."/>
            <person name="Chain P.S."/>
            <person name="Chertkov O."/>
            <person name="Currie B.J."/>
            <person name="Daligault H.E."/>
            <person name="Davenport K.W."/>
            <person name="Davis C."/>
            <person name="Gleasner C.D."/>
            <person name="Johnson S.L."/>
            <person name="Kaestli M."/>
            <person name="Koren S."/>
            <person name="Kunde Y.A."/>
            <person name="Mayo M."/>
            <person name="McMurry K.K."/>
            <person name="Price E.P."/>
            <person name="Reitenga K.G."/>
            <person name="Robison R."/>
            <person name="Rosovitz M.J."/>
            <person name="Sarovich D.S."/>
            <person name="Teshima H."/>
        </authorList>
    </citation>
    <scope>NUCLEOTIDE SEQUENCE [LARGE SCALE GENOMIC DNA]</scope>
    <source>
        <strain evidence="4 5">MSHR44</strain>
    </source>
</reference>
<organism evidence="3">
    <name type="scientific">Burkholderia pseudomallei</name>
    <name type="common">Pseudomonas pseudomallei</name>
    <dbReference type="NCBI Taxonomy" id="28450"/>
    <lineage>
        <taxon>Bacteria</taxon>
        <taxon>Pseudomonadati</taxon>
        <taxon>Pseudomonadota</taxon>
        <taxon>Betaproteobacteria</taxon>
        <taxon>Burkholderiales</taxon>
        <taxon>Burkholderiaceae</taxon>
        <taxon>Burkholderia</taxon>
        <taxon>pseudomallei group</taxon>
    </lineage>
</organism>
<feature type="region of interest" description="Disordered" evidence="1">
    <location>
        <begin position="31"/>
        <end position="62"/>
    </location>
</feature>
<name>A3FIL3_BURPE</name>
<dbReference type="RefSeq" id="WP_020850278.1">
    <property type="nucleotide sequence ID" value="NZ_CP009210.1"/>
</dbReference>
<dbReference type="Pfam" id="PF02120">
    <property type="entry name" value="Flg_hook"/>
    <property type="match status" value="1"/>
</dbReference>
<feature type="compositionally biased region" description="Basic and acidic residues" evidence="1">
    <location>
        <begin position="87"/>
        <end position="98"/>
    </location>
</feature>
<feature type="domain" description="Flagellar hook-length control protein-like C-terminal" evidence="2">
    <location>
        <begin position="261"/>
        <end position="343"/>
    </location>
</feature>
<gene>
    <name evidence="3" type="ORF">btfc-orf36</name>
    <name evidence="4" type="ORF">Y036_4968</name>
</gene>
<dbReference type="CDD" id="cd17470">
    <property type="entry name" value="T3SS_Flik_C"/>
    <property type="match status" value="1"/>
</dbReference>
<dbReference type="EMBL" id="EF377328">
    <property type="protein sequence ID" value="ABN48697.1"/>
    <property type="molecule type" value="Genomic_DNA"/>
</dbReference>
<keyword evidence="3" id="KW-0969">Cilium</keyword>
<feature type="region of interest" description="Disordered" evidence="1">
    <location>
        <begin position="143"/>
        <end position="228"/>
    </location>
</feature>
<protein>
    <submittedName>
        <fullName evidence="4">Flagellar hook-length control FliK family protein</fullName>
    </submittedName>
    <submittedName>
        <fullName evidence="3">Flagellar hook-length control protein</fullName>
    </submittedName>
</protein>
<reference evidence="3" key="1">
    <citation type="journal article" date="2007" name="J. Bacteriol.">
        <title>A horizontal gene transfer event defines two distinct groups within Burkholderia pseudomallei that have dissimilar geographic distributions.</title>
        <authorList>
            <person name="Tuanyok A."/>
            <person name="Auerbach R.K."/>
            <person name="Brettin T.S."/>
            <person name="Bruce D.C."/>
            <person name="Munk A.C."/>
            <person name="Detter J.C."/>
            <person name="Pearson T."/>
            <person name="Hornstra H."/>
            <person name="Sermswan R.W."/>
            <person name="Wuthiekanun V."/>
            <person name="Peacock S.J."/>
            <person name="Currie B.J."/>
            <person name="Keim P."/>
            <person name="Wagner D.M."/>
        </authorList>
    </citation>
    <scope>NUCLEOTIDE SEQUENCE</scope>
    <source>
        <strain evidence="3">305</strain>
    </source>
</reference>
<keyword evidence="3" id="KW-0282">Flagellum</keyword>
<evidence type="ECO:0000259" key="2">
    <source>
        <dbReference type="Pfam" id="PF02120"/>
    </source>
</evidence>
<proteinExistence type="predicted"/>
<sequence length="383" mass="39161">MNAITAMTGPATDASGRAGAACTVLLGAGTVRGRPAGASDDEARTQGAESPPETDRLEDVSQSGAFAGVIAALEVQAPVRDVQATDDSARDSEDAARERVAAAAADAVTVGGTVRALRDGLGGLAFGQSPMIEAGKALRVPPARDGVRLPNEDPLRDGERLRDETGGARAGMRDSVSAAGAASAARVGQPAAGAPRDQQALSQVPGQPAADKPAAGAPGPQDGAIGAIGAPVDVPRAAARAYSPQSAPVRLGAELTRVLGERIDVQLQRGVERAVIRLDPQSMGTLHIAIRHEGGTVQIQMIASHEEVARQLQTMSEALRQDLSSRHHGDVTVVVRHGQGMEQGARHGDGGAHREEKRPGPALAEADVPDGDEGFHLGGRDVI</sequence>
<dbReference type="EMBL" id="JQIM01000009">
    <property type="protein sequence ID" value="KGX11121.1"/>
    <property type="molecule type" value="Genomic_DNA"/>
</dbReference>